<dbReference type="Pfam" id="PF10181">
    <property type="entry name" value="PIG-H"/>
    <property type="match status" value="1"/>
</dbReference>
<sequence>MTTTRLRKRYCLLTTQDTNQSWLKFTIKPTSTRQQLTVTTIVLIIITISAIWIKKRLSLEQTIGNLLILAVFLFSLLVLRRPTVESFTVYRNYGLQIAKVKGLLILPDAWNHHWMAQSKFIPRDQILDIVINEGFVKGFQVVFYLAVIVKESKKLELLFPVCSTTVSNIYTHLSTNRSIDDQSQARRPEVDLQYVKKLSLY</sequence>
<accession>A0A7H9HNV6</accession>
<dbReference type="UniPathway" id="UPA00196"/>
<reference evidence="5 6" key="1">
    <citation type="submission" date="2020-06" db="EMBL/GenBank/DDBJ databases">
        <title>The yeast mating-type switching endonuclease HO is a domesticated member of an unorthodox homing genetic element family.</title>
        <authorList>
            <person name="Coughlan A.Y."/>
            <person name="Lombardi L."/>
            <person name="Braun-Galleani S."/>
            <person name="Martos A.R."/>
            <person name="Galeote V."/>
            <person name="Bigey F."/>
            <person name="Dequin S."/>
            <person name="Byrne K.P."/>
            <person name="Wolfe K.H."/>
        </authorList>
    </citation>
    <scope>NUCLEOTIDE SEQUENCE [LARGE SCALE GENOMIC DNA]</scope>
    <source>
        <strain evidence="5 6">CBS2947</strain>
    </source>
</reference>
<dbReference type="PANTHER" id="PTHR15231">
    <property type="entry name" value="PHOSPHATIDYLINOSITOL N-ACETYLGLUCOSAMINYLTRANSFERASE SUBUNIT H"/>
    <property type="match status" value="1"/>
</dbReference>
<evidence type="ECO:0000259" key="4">
    <source>
        <dbReference type="Pfam" id="PF10181"/>
    </source>
</evidence>
<dbReference type="GO" id="GO:0006506">
    <property type="term" value="P:GPI anchor biosynthetic process"/>
    <property type="evidence" value="ECO:0007669"/>
    <property type="project" value="UniProtKB-UniPathway"/>
</dbReference>
<dbReference type="AlphaFoldDB" id="A0A7H9HNV6"/>
<evidence type="ECO:0000313" key="6">
    <source>
        <dbReference type="Proteomes" id="UP000510647"/>
    </source>
</evidence>
<dbReference type="PANTHER" id="PTHR15231:SF1">
    <property type="entry name" value="PHOSPHATIDYLINOSITOL N-ACETYLGLUCOSAMINYLTRANSFERASE SUBUNIT H"/>
    <property type="match status" value="1"/>
</dbReference>
<evidence type="ECO:0000256" key="2">
    <source>
        <dbReference type="ARBA" id="ARBA00009610"/>
    </source>
</evidence>
<keyword evidence="6" id="KW-1185">Reference proteome</keyword>
<organism evidence="5 6">
    <name type="scientific">Torulaspora globosa</name>
    <dbReference type="NCBI Taxonomy" id="48254"/>
    <lineage>
        <taxon>Eukaryota</taxon>
        <taxon>Fungi</taxon>
        <taxon>Dikarya</taxon>
        <taxon>Ascomycota</taxon>
        <taxon>Saccharomycotina</taxon>
        <taxon>Saccharomycetes</taxon>
        <taxon>Saccharomycetales</taxon>
        <taxon>Saccharomycetaceae</taxon>
        <taxon>Torulaspora</taxon>
    </lineage>
</organism>
<gene>
    <name evidence="5" type="ORF">HG537_0B03370</name>
</gene>
<evidence type="ECO:0000313" key="5">
    <source>
        <dbReference type="EMBL" id="QLQ78990.1"/>
    </source>
</evidence>
<proteinExistence type="inferred from homology"/>
<name>A0A7H9HNV6_9SACH</name>
<dbReference type="InterPro" id="IPR019328">
    <property type="entry name" value="PIGH-H_dom"/>
</dbReference>
<comment type="pathway">
    <text evidence="1">Glycolipid biosynthesis; glycosylphosphatidylinositol-anchor biosynthesis.</text>
</comment>
<evidence type="ECO:0000256" key="3">
    <source>
        <dbReference type="SAM" id="Phobius"/>
    </source>
</evidence>
<dbReference type="OrthoDB" id="6256716at2759"/>
<comment type="similarity">
    <text evidence="2">Belongs to the PIGH family.</text>
</comment>
<feature type="transmembrane region" description="Helical" evidence="3">
    <location>
        <begin position="36"/>
        <end position="53"/>
    </location>
</feature>
<dbReference type="Proteomes" id="UP000510647">
    <property type="component" value="Chromosome 2"/>
</dbReference>
<keyword evidence="3" id="KW-0472">Membrane</keyword>
<feature type="domain" description="Phosphatidylinositol N-acetylglucosaminyltransferase subunit H conserved" evidence="4">
    <location>
        <begin position="86"/>
        <end position="160"/>
    </location>
</feature>
<evidence type="ECO:0000256" key="1">
    <source>
        <dbReference type="ARBA" id="ARBA00004687"/>
    </source>
</evidence>
<feature type="transmembrane region" description="Helical" evidence="3">
    <location>
        <begin position="59"/>
        <end position="79"/>
    </location>
</feature>
<keyword evidence="3" id="KW-0812">Transmembrane</keyword>
<dbReference type="GO" id="GO:0000506">
    <property type="term" value="C:glycosylphosphatidylinositol-N-acetylglucosaminyltransferase (GPI-GnT) complex"/>
    <property type="evidence" value="ECO:0007669"/>
    <property type="project" value="InterPro"/>
</dbReference>
<keyword evidence="3" id="KW-1133">Transmembrane helix</keyword>
<dbReference type="EMBL" id="CP059268">
    <property type="protein sequence ID" value="QLQ78990.1"/>
    <property type="molecule type" value="Genomic_DNA"/>
</dbReference>
<protein>
    <recommendedName>
        <fullName evidence="4">Phosphatidylinositol N-acetylglucosaminyltransferase subunit H conserved domain-containing protein</fullName>
    </recommendedName>
</protein>
<dbReference type="InterPro" id="IPR044215">
    <property type="entry name" value="PIG-H"/>
</dbReference>